<proteinExistence type="predicted"/>
<gene>
    <name evidence="1" type="ORF">IAA61_07345</name>
</gene>
<dbReference type="InterPro" id="IPR013320">
    <property type="entry name" value="ConA-like_dom_sf"/>
</dbReference>
<dbReference type="Proteomes" id="UP000824109">
    <property type="component" value="Unassembled WGS sequence"/>
</dbReference>
<dbReference type="Gene3D" id="2.60.120.200">
    <property type="match status" value="1"/>
</dbReference>
<reference evidence="1" key="1">
    <citation type="submission" date="2020-10" db="EMBL/GenBank/DDBJ databases">
        <authorList>
            <person name="Gilroy R."/>
        </authorList>
    </citation>
    <scope>NUCLEOTIDE SEQUENCE</scope>
    <source>
        <strain evidence="1">USAMLcec3-3695</strain>
    </source>
</reference>
<dbReference type="Pfam" id="PF09224">
    <property type="entry name" value="DUF1961"/>
    <property type="match status" value="1"/>
</dbReference>
<name>A0A9D1MCQ3_9FIRM</name>
<dbReference type="EMBL" id="DVNB01000077">
    <property type="protein sequence ID" value="HIU57612.1"/>
    <property type="molecule type" value="Genomic_DNA"/>
</dbReference>
<comment type="caution">
    <text evidence="1">The sequence shown here is derived from an EMBL/GenBank/DDBJ whole genome shotgun (WGS) entry which is preliminary data.</text>
</comment>
<accession>A0A9D1MCQ3</accession>
<sequence>MERTLIYENPLASESDVKDFVMEGSASVYFENGKMRMKNNLSADMGQKSNFVFWCPVDFPSDVEIEWRFRPIEEPGLCILFFSAKGINGEDLFDPSLAPRDGQYNLYHSGDINAYHVSYFRRKWDEERSFHTCNLRKSKGFYLVTQGADPIPDCADAKEYYELKLRKYKGLIEFSVDGLTVFSWQDDGEEYGAVLGGGKIGFRQMAPLIGEYSDLKVYELK</sequence>
<organism evidence="1 2">
    <name type="scientific">Candidatus Ornithomonoglobus merdipullorum</name>
    <dbReference type="NCBI Taxonomy" id="2840895"/>
    <lineage>
        <taxon>Bacteria</taxon>
        <taxon>Bacillati</taxon>
        <taxon>Bacillota</taxon>
        <taxon>Clostridia</taxon>
        <taxon>Candidatus Ornithomonoglobus</taxon>
    </lineage>
</organism>
<dbReference type="InterPro" id="IPR015305">
    <property type="entry name" value="DUF1961"/>
</dbReference>
<evidence type="ECO:0000313" key="2">
    <source>
        <dbReference type="Proteomes" id="UP000824109"/>
    </source>
</evidence>
<reference evidence="1" key="2">
    <citation type="journal article" date="2021" name="PeerJ">
        <title>Extensive microbial diversity within the chicken gut microbiome revealed by metagenomics and culture.</title>
        <authorList>
            <person name="Gilroy R."/>
            <person name="Ravi A."/>
            <person name="Getino M."/>
            <person name="Pursley I."/>
            <person name="Horton D.L."/>
            <person name="Alikhan N.F."/>
            <person name="Baker D."/>
            <person name="Gharbi K."/>
            <person name="Hall N."/>
            <person name="Watson M."/>
            <person name="Adriaenssens E.M."/>
            <person name="Foster-Nyarko E."/>
            <person name="Jarju S."/>
            <person name="Secka A."/>
            <person name="Antonio M."/>
            <person name="Oren A."/>
            <person name="Chaudhuri R.R."/>
            <person name="La Ragione R."/>
            <person name="Hildebrand F."/>
            <person name="Pallen M.J."/>
        </authorList>
    </citation>
    <scope>NUCLEOTIDE SEQUENCE</scope>
    <source>
        <strain evidence="1">USAMLcec3-3695</strain>
    </source>
</reference>
<protein>
    <submittedName>
        <fullName evidence="1">YesU family protein</fullName>
    </submittedName>
</protein>
<evidence type="ECO:0000313" key="1">
    <source>
        <dbReference type="EMBL" id="HIU57612.1"/>
    </source>
</evidence>
<dbReference type="AlphaFoldDB" id="A0A9D1MCQ3"/>
<dbReference type="SUPFAM" id="SSF49899">
    <property type="entry name" value="Concanavalin A-like lectins/glucanases"/>
    <property type="match status" value="1"/>
</dbReference>